<keyword evidence="1" id="KW-1133">Transmembrane helix</keyword>
<organism evidence="2 3">
    <name type="scientific">Brachionus plicatilis</name>
    <name type="common">Marine rotifer</name>
    <name type="synonym">Brachionus muelleri</name>
    <dbReference type="NCBI Taxonomy" id="10195"/>
    <lineage>
        <taxon>Eukaryota</taxon>
        <taxon>Metazoa</taxon>
        <taxon>Spiralia</taxon>
        <taxon>Gnathifera</taxon>
        <taxon>Rotifera</taxon>
        <taxon>Eurotatoria</taxon>
        <taxon>Monogononta</taxon>
        <taxon>Pseudotrocha</taxon>
        <taxon>Ploima</taxon>
        <taxon>Brachionidae</taxon>
        <taxon>Brachionus</taxon>
    </lineage>
</organism>
<evidence type="ECO:0000313" key="3">
    <source>
        <dbReference type="Proteomes" id="UP000276133"/>
    </source>
</evidence>
<accession>A0A3M7T667</accession>
<name>A0A3M7T667_BRAPC</name>
<dbReference type="AlphaFoldDB" id="A0A3M7T667"/>
<keyword evidence="3" id="KW-1185">Reference proteome</keyword>
<dbReference type="EMBL" id="REGN01000239">
    <property type="protein sequence ID" value="RNA43310.1"/>
    <property type="molecule type" value="Genomic_DNA"/>
</dbReference>
<sequence length="121" mass="13933">MCILKKSKTNIDLFIFSKLGISIGRKSGCIFSVIILSIIEYLYGWIPKIWLIDITMRNLKENKFKKPKKVNQVILTGCHNFVRKLQKWSPNFPEFFVTPLTPAVNCVRSKEVKAVSSITQI</sequence>
<keyword evidence="1" id="KW-0472">Membrane</keyword>
<reference evidence="2 3" key="1">
    <citation type="journal article" date="2018" name="Sci. Rep.">
        <title>Genomic signatures of local adaptation to the degree of environmental predictability in rotifers.</title>
        <authorList>
            <person name="Franch-Gras L."/>
            <person name="Hahn C."/>
            <person name="Garcia-Roger E.M."/>
            <person name="Carmona M.J."/>
            <person name="Serra M."/>
            <person name="Gomez A."/>
        </authorList>
    </citation>
    <scope>NUCLEOTIDE SEQUENCE [LARGE SCALE GENOMIC DNA]</scope>
    <source>
        <strain evidence="2">HYR1</strain>
    </source>
</reference>
<dbReference type="Proteomes" id="UP000276133">
    <property type="component" value="Unassembled WGS sequence"/>
</dbReference>
<feature type="transmembrane region" description="Helical" evidence="1">
    <location>
        <begin position="28"/>
        <end position="46"/>
    </location>
</feature>
<evidence type="ECO:0000313" key="2">
    <source>
        <dbReference type="EMBL" id="RNA43310.1"/>
    </source>
</evidence>
<evidence type="ECO:0000256" key="1">
    <source>
        <dbReference type="SAM" id="Phobius"/>
    </source>
</evidence>
<keyword evidence="1" id="KW-0812">Transmembrane</keyword>
<gene>
    <name evidence="2" type="ORF">BpHYR1_009600</name>
</gene>
<comment type="caution">
    <text evidence="2">The sequence shown here is derived from an EMBL/GenBank/DDBJ whole genome shotgun (WGS) entry which is preliminary data.</text>
</comment>
<protein>
    <submittedName>
        <fullName evidence="2">Uncharacterized protein</fullName>
    </submittedName>
</protein>
<proteinExistence type="predicted"/>